<organism evidence="1 2">
    <name type="scientific">Portunus trituberculatus</name>
    <name type="common">Swimming crab</name>
    <name type="synonym">Neptunus trituberculatus</name>
    <dbReference type="NCBI Taxonomy" id="210409"/>
    <lineage>
        <taxon>Eukaryota</taxon>
        <taxon>Metazoa</taxon>
        <taxon>Ecdysozoa</taxon>
        <taxon>Arthropoda</taxon>
        <taxon>Crustacea</taxon>
        <taxon>Multicrustacea</taxon>
        <taxon>Malacostraca</taxon>
        <taxon>Eumalacostraca</taxon>
        <taxon>Eucarida</taxon>
        <taxon>Decapoda</taxon>
        <taxon>Pleocyemata</taxon>
        <taxon>Brachyura</taxon>
        <taxon>Eubrachyura</taxon>
        <taxon>Portunoidea</taxon>
        <taxon>Portunidae</taxon>
        <taxon>Portuninae</taxon>
        <taxon>Portunus</taxon>
    </lineage>
</organism>
<evidence type="ECO:0000313" key="1">
    <source>
        <dbReference type="EMBL" id="MPC36308.1"/>
    </source>
</evidence>
<evidence type="ECO:0000313" key="2">
    <source>
        <dbReference type="Proteomes" id="UP000324222"/>
    </source>
</evidence>
<keyword evidence="2" id="KW-1185">Reference proteome</keyword>
<name>A0A5B7ESV0_PORTR</name>
<dbReference type="AlphaFoldDB" id="A0A5B7ESV0"/>
<dbReference type="EMBL" id="VSRR010003480">
    <property type="protein sequence ID" value="MPC36308.1"/>
    <property type="molecule type" value="Genomic_DNA"/>
</dbReference>
<gene>
    <name evidence="1" type="ORF">E2C01_029762</name>
</gene>
<sequence length="130" mass="14410">METRQSSEEVKLYESQGSIELALVFVSPQYCDLLALPPVSTAATVTISTRCTENSERKNSFFTEAPEKLRWVNEARAERNTQVRINSAARNSRDPLPAFLGSVSIHQASCLISVLSVTPANDDSRLLPQR</sequence>
<protein>
    <submittedName>
        <fullName evidence="1">Uncharacterized protein</fullName>
    </submittedName>
</protein>
<dbReference type="Proteomes" id="UP000324222">
    <property type="component" value="Unassembled WGS sequence"/>
</dbReference>
<reference evidence="1 2" key="1">
    <citation type="submission" date="2019-05" db="EMBL/GenBank/DDBJ databases">
        <title>Another draft genome of Portunus trituberculatus and its Hox gene families provides insights of decapod evolution.</title>
        <authorList>
            <person name="Jeong J.-H."/>
            <person name="Song I."/>
            <person name="Kim S."/>
            <person name="Choi T."/>
            <person name="Kim D."/>
            <person name="Ryu S."/>
            <person name="Kim W."/>
        </authorList>
    </citation>
    <scope>NUCLEOTIDE SEQUENCE [LARGE SCALE GENOMIC DNA]</scope>
    <source>
        <tissue evidence="1">Muscle</tissue>
    </source>
</reference>
<accession>A0A5B7ESV0</accession>
<comment type="caution">
    <text evidence="1">The sequence shown here is derived from an EMBL/GenBank/DDBJ whole genome shotgun (WGS) entry which is preliminary data.</text>
</comment>
<proteinExistence type="predicted"/>